<name>A0AAV9ICP7_9RHOD</name>
<organism evidence="1 2">
    <name type="scientific">Galdieria yellowstonensis</name>
    <dbReference type="NCBI Taxonomy" id="3028027"/>
    <lineage>
        <taxon>Eukaryota</taxon>
        <taxon>Rhodophyta</taxon>
        <taxon>Bangiophyceae</taxon>
        <taxon>Galdieriales</taxon>
        <taxon>Galdieriaceae</taxon>
        <taxon>Galdieria</taxon>
    </lineage>
</organism>
<dbReference type="Proteomes" id="UP001300502">
    <property type="component" value="Unassembled WGS sequence"/>
</dbReference>
<reference evidence="1 2" key="1">
    <citation type="submission" date="2022-07" db="EMBL/GenBank/DDBJ databases">
        <title>Genome-wide signatures of adaptation to extreme environments.</title>
        <authorList>
            <person name="Cho C.H."/>
            <person name="Yoon H.S."/>
        </authorList>
    </citation>
    <scope>NUCLEOTIDE SEQUENCE [LARGE SCALE GENOMIC DNA]</scope>
    <source>
        <strain evidence="1 2">108.79 E11</strain>
    </source>
</reference>
<sequence length="678" mass="77788">MEHWRWLETQLAEEPSTLECLENLAQCCVNLQNNFQNNDEWKTQSPKIRQILKSYGAFLRNRLEGVATVESQLYESLNYTLEKLHELANDFWKKEINIGVVCWTMLMETAKTVQSNTLEDRLLENVCLSILQIIRETLGSWEVMSTNHSSVSKITLFVSKLLQDLIDLSLDVFLDPKILPHLMDAWSQAMVCHKDSYNCQDNGMNIVEKISSPLTQLIAISLVKNPCLFGKAFLDSVDPKEEDWCNMLVESMVPVANILRYHLSHFPETEQSIQLSLSMLFHLCLMRIQRHSLGECKAVLSNSTQRYRLVTTLILLLEDASSCSFTNIRTAIEYLFFHITGTHAVTRMLCMHVFRYTVQRRRISDTAMHEMQRKLDELISFAHLFECRAIVDQLTQLRRQCFEEATICLSATEQESSEETILGSLKISCENKSETGNDSSDLLDHVFATESIHYDCCCCSAYEAYCFLCRLGARSLSLTEMEACLQVVLDCGANWSGLFVFVCELLVSFIGCHPALTASDVPIISFIKSSFQKFICGRQVSPTTVWEAHCFLVLMRLAATFCRFAPEYSVVRLGKDALLAECVKSVLCKRYLPEETQRALWKRSKKQLSSRYQETRTQSTQVTGYQPRLSTKLLLSCILEWTESYHPVLEQQGWLFIRRCLDALLLKQSTKAEEPSLW</sequence>
<evidence type="ECO:0000313" key="1">
    <source>
        <dbReference type="EMBL" id="KAK4525058.1"/>
    </source>
</evidence>
<protein>
    <submittedName>
        <fullName evidence="1">Uncharacterized protein</fullName>
    </submittedName>
</protein>
<proteinExistence type="predicted"/>
<keyword evidence="2" id="KW-1185">Reference proteome</keyword>
<evidence type="ECO:0000313" key="2">
    <source>
        <dbReference type="Proteomes" id="UP001300502"/>
    </source>
</evidence>
<accession>A0AAV9ICP7</accession>
<gene>
    <name evidence="1" type="ORF">GAYE_SCF07G2963</name>
</gene>
<dbReference type="EMBL" id="JANCYU010000027">
    <property type="protein sequence ID" value="KAK4525058.1"/>
    <property type="molecule type" value="Genomic_DNA"/>
</dbReference>
<dbReference type="AlphaFoldDB" id="A0AAV9ICP7"/>
<comment type="caution">
    <text evidence="1">The sequence shown here is derived from an EMBL/GenBank/DDBJ whole genome shotgun (WGS) entry which is preliminary data.</text>
</comment>